<sequence>MSEGDSPYHTFLCYGNCWCRVSKRRKESLALFTKIIACLGFLCHIPHATTRPPINYGILGFHVSCTGHLNPPLYLIRLILGPCCRHNQATI</sequence>
<dbReference type="AlphaFoldDB" id="A0AA39UKC8"/>
<dbReference type="EMBL" id="JAUEPR010000007">
    <property type="protein sequence ID" value="KAK0482400.1"/>
    <property type="molecule type" value="Genomic_DNA"/>
</dbReference>
<organism evidence="1 2">
    <name type="scientific">Armillaria novae-zelandiae</name>
    <dbReference type="NCBI Taxonomy" id="153914"/>
    <lineage>
        <taxon>Eukaryota</taxon>
        <taxon>Fungi</taxon>
        <taxon>Dikarya</taxon>
        <taxon>Basidiomycota</taxon>
        <taxon>Agaricomycotina</taxon>
        <taxon>Agaricomycetes</taxon>
        <taxon>Agaricomycetidae</taxon>
        <taxon>Agaricales</taxon>
        <taxon>Marasmiineae</taxon>
        <taxon>Physalacriaceae</taxon>
        <taxon>Armillaria</taxon>
    </lineage>
</organism>
<keyword evidence="2" id="KW-1185">Reference proteome</keyword>
<proteinExistence type="predicted"/>
<reference evidence="1" key="1">
    <citation type="submission" date="2023-06" db="EMBL/GenBank/DDBJ databases">
        <authorList>
            <consortium name="Lawrence Berkeley National Laboratory"/>
            <person name="Ahrendt S."/>
            <person name="Sahu N."/>
            <person name="Indic B."/>
            <person name="Wong-Bajracharya J."/>
            <person name="Merenyi Z."/>
            <person name="Ke H.-M."/>
            <person name="Monk M."/>
            <person name="Kocsube S."/>
            <person name="Drula E."/>
            <person name="Lipzen A."/>
            <person name="Balint B."/>
            <person name="Henrissat B."/>
            <person name="Andreopoulos B."/>
            <person name="Martin F.M."/>
            <person name="Harder C.B."/>
            <person name="Rigling D."/>
            <person name="Ford K.L."/>
            <person name="Foster G.D."/>
            <person name="Pangilinan J."/>
            <person name="Papanicolaou A."/>
            <person name="Barry K."/>
            <person name="LaButti K."/>
            <person name="Viragh M."/>
            <person name="Koriabine M."/>
            <person name="Yan M."/>
            <person name="Riley R."/>
            <person name="Champramary S."/>
            <person name="Plett K.L."/>
            <person name="Tsai I.J."/>
            <person name="Slot J."/>
            <person name="Sipos G."/>
            <person name="Plett J."/>
            <person name="Nagy L.G."/>
            <person name="Grigoriev I.V."/>
        </authorList>
    </citation>
    <scope>NUCLEOTIDE SEQUENCE</scope>
    <source>
        <strain evidence="1">ICMP 16352</strain>
    </source>
</reference>
<comment type="caution">
    <text evidence="1">The sequence shown here is derived from an EMBL/GenBank/DDBJ whole genome shotgun (WGS) entry which is preliminary data.</text>
</comment>
<evidence type="ECO:0000313" key="1">
    <source>
        <dbReference type="EMBL" id="KAK0482400.1"/>
    </source>
</evidence>
<dbReference type="Proteomes" id="UP001175227">
    <property type="component" value="Unassembled WGS sequence"/>
</dbReference>
<gene>
    <name evidence="1" type="ORF">IW261DRAFT_1029833</name>
</gene>
<name>A0AA39UKC8_9AGAR</name>
<protein>
    <submittedName>
        <fullName evidence="1">Uncharacterized protein</fullName>
    </submittedName>
</protein>
<accession>A0AA39UKC8</accession>
<evidence type="ECO:0000313" key="2">
    <source>
        <dbReference type="Proteomes" id="UP001175227"/>
    </source>
</evidence>